<sequence length="103" mass="11234">MVPGRSYHALAAIDACADRRNDGTAAPGGHVLLRDAFFQMENLSGAGELEFFRKGLASDKQQEVDMHVVDDVRDFLFGEPIPGGFDLASLLAAMRRRRLDGKG</sequence>
<dbReference type="Gene3D" id="1.10.640.10">
    <property type="entry name" value="Haem peroxidase domain superfamily, animal type"/>
    <property type="match status" value="1"/>
</dbReference>
<dbReference type="Pfam" id="PF03098">
    <property type="entry name" value="An_peroxidase"/>
    <property type="match status" value="1"/>
</dbReference>
<keyword evidence="2" id="KW-1185">Reference proteome</keyword>
<dbReference type="Proteomes" id="UP000749010">
    <property type="component" value="Unassembled WGS sequence"/>
</dbReference>
<evidence type="ECO:0000313" key="2">
    <source>
        <dbReference type="Proteomes" id="UP000749010"/>
    </source>
</evidence>
<evidence type="ECO:0000313" key="1">
    <source>
        <dbReference type="EMBL" id="NMQ28900.1"/>
    </source>
</evidence>
<comment type="caution">
    <text evidence="1">The sequence shown here is derived from an EMBL/GenBank/DDBJ whole genome shotgun (WGS) entry which is preliminary data.</text>
</comment>
<protein>
    <submittedName>
        <fullName evidence="1">Uncharacterized protein</fullName>
    </submittedName>
</protein>
<accession>A0ABX1U1N5</accession>
<name>A0ABX1U1N5_9PROT</name>
<gene>
    <name evidence="1" type="ORF">E4Q23_14690</name>
</gene>
<dbReference type="InterPro" id="IPR019791">
    <property type="entry name" value="Haem_peroxidase_animal"/>
</dbReference>
<reference evidence="1 2" key="1">
    <citation type="submission" date="2019-03" db="EMBL/GenBank/DDBJ databases">
        <title>Metabolic reconstructions from genomes of highly enriched 'Candidatus Accumulibacter' and 'Candidatus Competibacter' bioreactor populations.</title>
        <authorList>
            <person name="Annavajhala M.K."/>
            <person name="Welles L."/>
            <person name="Abbas B."/>
            <person name="Sorokin D."/>
            <person name="Park H."/>
            <person name="Van Loosdrecht M."/>
            <person name="Chandran K."/>
        </authorList>
    </citation>
    <scope>NUCLEOTIDE SEQUENCE [LARGE SCALE GENOMIC DNA]</scope>
    <source>
        <strain evidence="1 2">SBR_S</strain>
    </source>
</reference>
<proteinExistence type="predicted"/>
<organism evidence="1 2">
    <name type="scientific">Candidatus Accumulibacter phosphatis</name>
    <dbReference type="NCBI Taxonomy" id="327160"/>
    <lineage>
        <taxon>Bacteria</taxon>
        <taxon>Pseudomonadati</taxon>
        <taxon>Pseudomonadota</taxon>
        <taxon>Betaproteobacteria</taxon>
        <taxon>Candidatus Accumulibacter</taxon>
    </lineage>
</organism>
<dbReference type="EMBL" id="SPMY01000042">
    <property type="protein sequence ID" value="NMQ28900.1"/>
    <property type="molecule type" value="Genomic_DNA"/>
</dbReference>
<dbReference type="InterPro" id="IPR037120">
    <property type="entry name" value="Haem_peroxidase_sf_animal"/>
</dbReference>